<dbReference type="EMBL" id="CP029803">
    <property type="protein sequence ID" value="AWT59802.1"/>
    <property type="molecule type" value="Genomic_DNA"/>
</dbReference>
<evidence type="ECO:0000313" key="1">
    <source>
        <dbReference type="EMBL" id="AWT59802.1"/>
    </source>
</evidence>
<reference evidence="1 2" key="1">
    <citation type="submission" date="2018-06" db="EMBL/GenBank/DDBJ databases">
        <title>Draft Genome Sequence of a Novel Marine Bacterium Related to the Verrucomicrobia.</title>
        <authorList>
            <person name="Vosseberg J."/>
            <person name="Martijn J."/>
            <person name="Ettema T.J.G."/>
        </authorList>
    </citation>
    <scope>NUCLEOTIDE SEQUENCE [LARGE SCALE GENOMIC DNA]</scope>
    <source>
        <strain evidence="1">TARA_B100001123</strain>
    </source>
</reference>
<gene>
    <name evidence="1" type="ORF">DF168_00997</name>
</gene>
<protein>
    <submittedName>
        <fullName evidence="1">Uncharacterized protein</fullName>
    </submittedName>
</protein>
<dbReference type="AlphaFoldDB" id="A0A2Z4APU2"/>
<evidence type="ECO:0000313" key="2">
    <source>
        <dbReference type="Proteomes" id="UP000247465"/>
    </source>
</evidence>
<dbReference type="KEGG" id="mtar:DF168_00997"/>
<accession>A0A2Z4APU2</accession>
<sequence>MRKIVEHQIIVSISKFISFKAKQELQVMPYQHEIKAAIIRQISTAS</sequence>
<name>A0A2Z4APU2_9BACT</name>
<dbReference type="Proteomes" id="UP000247465">
    <property type="component" value="Chromosome"/>
</dbReference>
<proteinExistence type="predicted"/>
<organism evidence="1 2">
    <name type="scientific">Candidatus Moanibacter tarae</name>
    <dbReference type="NCBI Taxonomy" id="2200854"/>
    <lineage>
        <taxon>Bacteria</taxon>
        <taxon>Pseudomonadati</taxon>
        <taxon>Verrucomicrobiota</taxon>
        <taxon>Opitutia</taxon>
        <taxon>Puniceicoccales</taxon>
        <taxon>Puniceicoccales incertae sedis</taxon>
        <taxon>Candidatus Moanibacter</taxon>
    </lineage>
</organism>